<evidence type="ECO:0000256" key="6">
    <source>
        <dbReference type="ARBA" id="ARBA00022792"/>
    </source>
</evidence>
<evidence type="ECO:0000256" key="2">
    <source>
        <dbReference type="ARBA" id="ARBA00006355"/>
    </source>
</evidence>
<proteinExistence type="inferred from homology"/>
<dbReference type="GeneID" id="34520768"/>
<evidence type="ECO:0000313" key="14">
    <source>
        <dbReference type="Proteomes" id="UP000019384"/>
    </source>
</evidence>
<dbReference type="InterPro" id="IPR050187">
    <property type="entry name" value="Lipid_Phosphate_FormReg"/>
</dbReference>
<dbReference type="EMBL" id="HG793128">
    <property type="protein sequence ID" value="CDK27385.1"/>
    <property type="molecule type" value="Genomic_DNA"/>
</dbReference>
<dbReference type="GO" id="GO:0015031">
    <property type="term" value="P:protein transport"/>
    <property type="evidence" value="ECO:0007669"/>
    <property type="project" value="UniProtKB-KW"/>
</dbReference>
<keyword evidence="5" id="KW-0812">Transmembrane</keyword>
<feature type="compositionally biased region" description="Basic and acidic residues" evidence="12">
    <location>
        <begin position="312"/>
        <end position="341"/>
    </location>
</feature>
<dbReference type="PANTHER" id="PTHR12358">
    <property type="entry name" value="SPHINGOSINE KINASE"/>
    <property type="match status" value="1"/>
</dbReference>
<comment type="subcellular location">
    <subcellularLocation>
        <location evidence="1">Mitochondrion inner membrane</location>
        <topology evidence="1">Single-pass membrane protein</topology>
    </subcellularLocation>
</comment>
<evidence type="ECO:0000256" key="3">
    <source>
        <dbReference type="ARBA" id="ARBA00020796"/>
    </source>
</evidence>
<evidence type="ECO:0000256" key="11">
    <source>
        <dbReference type="ARBA" id="ARBA00023136"/>
    </source>
</evidence>
<keyword evidence="6" id="KW-0999">Mitochondrion inner membrane</keyword>
<accession>W6MWG1</accession>
<protein>
    <recommendedName>
        <fullName evidence="3">Mitochondrial import inner membrane translocase subunit TIM54</fullName>
    </recommendedName>
</protein>
<organism evidence="13 14">
    <name type="scientific">Kuraishia capsulata CBS 1993</name>
    <dbReference type="NCBI Taxonomy" id="1382522"/>
    <lineage>
        <taxon>Eukaryota</taxon>
        <taxon>Fungi</taxon>
        <taxon>Dikarya</taxon>
        <taxon>Ascomycota</taxon>
        <taxon>Saccharomycotina</taxon>
        <taxon>Pichiomycetes</taxon>
        <taxon>Pichiales</taxon>
        <taxon>Pichiaceae</taxon>
        <taxon>Kuraishia</taxon>
    </lineage>
</organism>
<dbReference type="PANTHER" id="PTHR12358:SF101">
    <property type="entry name" value="MITOCHONDRIAL IMPORT INNER MEMBRANE TRANSLOCASE SUBUNIT TIM54"/>
    <property type="match status" value="1"/>
</dbReference>
<name>W6MWG1_9ASCO</name>
<dbReference type="InterPro" id="IPR021056">
    <property type="entry name" value="Mt_import_IM_translocase_Tim54"/>
</dbReference>
<reference evidence="13" key="2">
    <citation type="submission" date="2014-02" db="EMBL/GenBank/DDBJ databases">
        <title>Complete DNA sequence of /Kuraishia capsulata/ illustrates novel genomic features among budding yeasts (/Saccharomycotina/).</title>
        <authorList>
            <person name="Morales L."/>
            <person name="Noel B."/>
            <person name="Porcel B."/>
            <person name="Marcet-Houben M."/>
            <person name="Hullo M-F."/>
            <person name="Sacerdot C."/>
            <person name="Tekaia F."/>
            <person name="Leh-Louis V."/>
            <person name="Despons L."/>
            <person name="Khanna V."/>
            <person name="Aury J-M."/>
            <person name="Barbe V."/>
            <person name="Couloux A."/>
            <person name="Labadie K."/>
            <person name="Pelletier E."/>
            <person name="Souciet J-L."/>
            <person name="Boekhout T."/>
            <person name="Gabaldon T."/>
            <person name="Wincker P."/>
            <person name="Dujon B."/>
        </authorList>
    </citation>
    <scope>NUCLEOTIDE SEQUENCE</scope>
    <source>
        <strain evidence="13">CBS 1993</strain>
    </source>
</reference>
<keyword evidence="14" id="KW-1185">Reference proteome</keyword>
<evidence type="ECO:0000256" key="5">
    <source>
        <dbReference type="ARBA" id="ARBA00022692"/>
    </source>
</evidence>
<dbReference type="Pfam" id="PF11711">
    <property type="entry name" value="Tim54"/>
    <property type="match status" value="1"/>
</dbReference>
<reference evidence="13" key="1">
    <citation type="submission" date="2013-12" db="EMBL/GenBank/DDBJ databases">
        <authorList>
            <person name="Genoscope - CEA"/>
        </authorList>
    </citation>
    <scope>NUCLEOTIDE SEQUENCE</scope>
    <source>
        <strain evidence="13">CBS 1993</strain>
    </source>
</reference>
<dbReference type="Proteomes" id="UP000019384">
    <property type="component" value="Unassembled WGS sequence"/>
</dbReference>
<evidence type="ECO:0000256" key="9">
    <source>
        <dbReference type="ARBA" id="ARBA00023010"/>
    </source>
</evidence>
<keyword evidence="11" id="KW-0472">Membrane</keyword>
<keyword evidence="4" id="KW-0813">Transport</keyword>
<keyword evidence="8" id="KW-1133">Transmembrane helix</keyword>
<gene>
    <name evidence="13" type="ORF">KUCA_T00003363001</name>
</gene>
<dbReference type="STRING" id="1382522.W6MWG1"/>
<evidence type="ECO:0000256" key="1">
    <source>
        <dbReference type="ARBA" id="ARBA00004434"/>
    </source>
</evidence>
<dbReference type="AlphaFoldDB" id="W6MWG1"/>
<evidence type="ECO:0000256" key="4">
    <source>
        <dbReference type="ARBA" id="ARBA00022448"/>
    </source>
</evidence>
<dbReference type="HOGENOM" id="CLU_039097_0_0_1"/>
<evidence type="ECO:0000256" key="10">
    <source>
        <dbReference type="ARBA" id="ARBA00023128"/>
    </source>
</evidence>
<keyword evidence="7" id="KW-0653">Protein transport</keyword>
<evidence type="ECO:0000256" key="8">
    <source>
        <dbReference type="ARBA" id="ARBA00022989"/>
    </source>
</evidence>
<feature type="region of interest" description="Disordered" evidence="12">
    <location>
        <begin position="312"/>
        <end position="362"/>
    </location>
</feature>
<keyword evidence="9" id="KW-0811">Translocation</keyword>
<comment type="similarity">
    <text evidence="2">Belongs to the TIM54 family.</text>
</comment>
<keyword evidence="10" id="KW-0496">Mitochondrion</keyword>
<dbReference type="RefSeq" id="XP_022459380.1">
    <property type="nucleotide sequence ID" value="XM_022601770.1"/>
</dbReference>
<evidence type="ECO:0000313" key="13">
    <source>
        <dbReference type="EMBL" id="CDK27385.1"/>
    </source>
</evidence>
<sequence length="495" mass="55219">MRSCAGEVFGSAGWQFSLAFDLVKNKDKTLLFLSPLCNRYSAKMSTGENAAGSAAAAGSGSLGKKEPPKGYSNPALAALGLRTIRLPSRNWMIFWTVLSAGLGGIAYDKYQQKQIRKHWMQSFEHLGQEPAPSGFLPRKIRVYVSPPPSDVLDESLKVFRRYVKPLINASGIDFEVFTEERVGDIRAGVAEEIRNLRRQKLGLVKEEKEDSPSLSLRNNLGASMLRAPALQQSAKDEEDQTKSVSELYSPSSLLGIRKWKPVADPYVSEDSLVQSPSEAGGVICLGRGAFKEYMLGVHEGLLGALDPPAEVVETKQSELEAPKVEELNETAKEEDSSEKTTEPTPTTDEEDEEKKRPAVPKPYILPKDYADAAVAPELDLSKPLLDDKGVPVFFQQPILVLRSYHLLGFLRTPEKIFRFYTKRSQATEYASKTATLISKSTRPLTLDDSSQASDEEADWPSKWVEQAHEKDNDWVRQFSFDERVISNMYIYDEKK</sequence>
<dbReference type="GO" id="GO:0005743">
    <property type="term" value="C:mitochondrial inner membrane"/>
    <property type="evidence" value="ECO:0007669"/>
    <property type="project" value="UniProtKB-SubCell"/>
</dbReference>
<evidence type="ECO:0000256" key="7">
    <source>
        <dbReference type="ARBA" id="ARBA00022927"/>
    </source>
</evidence>
<evidence type="ECO:0000256" key="12">
    <source>
        <dbReference type="SAM" id="MobiDB-lite"/>
    </source>
</evidence>
<dbReference type="OrthoDB" id="5598305at2759"/>